<organism evidence="2">
    <name type="scientific">freshwater metagenome</name>
    <dbReference type="NCBI Taxonomy" id="449393"/>
    <lineage>
        <taxon>unclassified sequences</taxon>
        <taxon>metagenomes</taxon>
        <taxon>ecological metagenomes</taxon>
    </lineage>
</organism>
<feature type="domain" description="HTH marR-type" evidence="1">
    <location>
        <begin position="10"/>
        <end position="67"/>
    </location>
</feature>
<reference evidence="2" key="1">
    <citation type="submission" date="2020-05" db="EMBL/GenBank/DDBJ databases">
        <authorList>
            <person name="Chiriac C."/>
            <person name="Salcher M."/>
            <person name="Ghai R."/>
            <person name="Kavagutti S V."/>
        </authorList>
    </citation>
    <scope>NUCLEOTIDE SEQUENCE</scope>
</reference>
<dbReference type="SUPFAM" id="SSF46785">
    <property type="entry name" value="Winged helix' DNA-binding domain"/>
    <property type="match status" value="1"/>
</dbReference>
<dbReference type="CDD" id="cd00090">
    <property type="entry name" value="HTH_ARSR"/>
    <property type="match status" value="1"/>
</dbReference>
<protein>
    <submittedName>
        <fullName evidence="2">Unannotated protein</fullName>
    </submittedName>
</protein>
<dbReference type="InterPro" id="IPR000835">
    <property type="entry name" value="HTH_MarR-typ"/>
</dbReference>
<accession>A0A6J6G1T6</accession>
<proteinExistence type="predicted"/>
<evidence type="ECO:0000313" key="2">
    <source>
        <dbReference type="EMBL" id="CAB4594470.1"/>
    </source>
</evidence>
<dbReference type="InterPro" id="IPR036390">
    <property type="entry name" value="WH_DNA-bd_sf"/>
</dbReference>
<dbReference type="EMBL" id="CAEZTS010000216">
    <property type="protein sequence ID" value="CAB4594470.1"/>
    <property type="molecule type" value="Genomic_DNA"/>
</dbReference>
<dbReference type="Gene3D" id="1.10.10.10">
    <property type="entry name" value="Winged helix-like DNA-binding domain superfamily/Winged helix DNA-binding domain"/>
    <property type="match status" value="1"/>
</dbReference>
<dbReference type="InterPro" id="IPR036388">
    <property type="entry name" value="WH-like_DNA-bd_sf"/>
</dbReference>
<dbReference type="Pfam" id="PF13463">
    <property type="entry name" value="HTH_27"/>
    <property type="match status" value="1"/>
</dbReference>
<sequence length="95" mass="10338">MTHVLTTMGQVLVLVALKPDSRVRDIAAQVDVTDRTVLLVLSQLVEAGLITVRRRGRRNHYLVSPKGEVVIGQHAVALADIVALFEKSSRPTSPS</sequence>
<name>A0A6J6G1T6_9ZZZZ</name>
<dbReference type="AlphaFoldDB" id="A0A6J6G1T6"/>
<dbReference type="InterPro" id="IPR011991">
    <property type="entry name" value="ArsR-like_HTH"/>
</dbReference>
<evidence type="ECO:0000259" key="1">
    <source>
        <dbReference type="Pfam" id="PF13463"/>
    </source>
</evidence>
<dbReference type="GO" id="GO:0003700">
    <property type="term" value="F:DNA-binding transcription factor activity"/>
    <property type="evidence" value="ECO:0007669"/>
    <property type="project" value="InterPro"/>
</dbReference>
<gene>
    <name evidence="2" type="ORF">UFOPK1722_01811</name>
</gene>